<keyword evidence="1" id="KW-0371">Homeobox</keyword>
<sequence>MATSRDLSTHEAAFTRIKEARAQALHHARLAQQYAAERRELMQQLIDQGVTQSDIARELGVSRQAIQKMLAV</sequence>
<dbReference type="Gene3D" id="1.10.10.730">
    <property type="entry name" value="KorB DNA-binding domain"/>
    <property type="match status" value="1"/>
</dbReference>
<accession>A0A1I2AKW8</accession>
<keyword evidence="2" id="KW-1185">Reference proteome</keyword>
<dbReference type="Pfam" id="PF13384">
    <property type="entry name" value="HTH_23"/>
    <property type="match status" value="1"/>
</dbReference>
<reference evidence="1 2" key="1">
    <citation type="submission" date="2016-10" db="EMBL/GenBank/DDBJ databases">
        <authorList>
            <person name="de Groot N.N."/>
        </authorList>
    </citation>
    <scope>NUCLEOTIDE SEQUENCE [LARGE SCALE GENOMIC DNA]</scope>
    <source>
        <strain evidence="1 2">CGMCC 4.3510</strain>
    </source>
</reference>
<dbReference type="RefSeq" id="WP_093712371.1">
    <property type="nucleotide sequence ID" value="NZ_FONG01000003.1"/>
</dbReference>
<dbReference type="AlphaFoldDB" id="A0A1I2AKW8"/>
<name>A0A1I2AKW8_9ACTN</name>
<protein>
    <submittedName>
        <fullName evidence="1">Homeodomain-like domain-containing protein</fullName>
    </submittedName>
</protein>
<evidence type="ECO:0000313" key="2">
    <source>
        <dbReference type="Proteomes" id="UP000199323"/>
    </source>
</evidence>
<proteinExistence type="predicted"/>
<dbReference type="InterPro" id="IPR042075">
    <property type="entry name" value="KorB_DNA-db"/>
</dbReference>
<dbReference type="EMBL" id="FONG01000003">
    <property type="protein sequence ID" value="SFE44399.1"/>
    <property type="molecule type" value="Genomic_DNA"/>
</dbReference>
<dbReference type="GO" id="GO:0003677">
    <property type="term" value="F:DNA binding"/>
    <property type="evidence" value="ECO:0007669"/>
    <property type="project" value="UniProtKB-KW"/>
</dbReference>
<evidence type="ECO:0000313" key="1">
    <source>
        <dbReference type="EMBL" id="SFE44399.1"/>
    </source>
</evidence>
<dbReference type="OrthoDB" id="4249389at2"/>
<gene>
    <name evidence="1" type="ORF">SAMN05216251_103125</name>
</gene>
<keyword evidence="1" id="KW-0238">DNA-binding</keyword>
<dbReference type="Proteomes" id="UP000199323">
    <property type="component" value="Unassembled WGS sequence"/>
</dbReference>
<organism evidence="1 2">
    <name type="scientific">Actinacidiphila alni</name>
    <dbReference type="NCBI Taxonomy" id="380248"/>
    <lineage>
        <taxon>Bacteria</taxon>
        <taxon>Bacillati</taxon>
        <taxon>Actinomycetota</taxon>
        <taxon>Actinomycetes</taxon>
        <taxon>Kitasatosporales</taxon>
        <taxon>Streptomycetaceae</taxon>
        <taxon>Actinacidiphila</taxon>
    </lineage>
</organism>